<gene>
    <name evidence="3" type="ORF">AD951_02330</name>
</gene>
<dbReference type="InterPro" id="IPR000157">
    <property type="entry name" value="TIR_dom"/>
</dbReference>
<dbReference type="Gene3D" id="3.40.50.10140">
    <property type="entry name" value="Toll/interleukin-1 receptor homology (TIR) domain"/>
    <property type="match status" value="1"/>
</dbReference>
<reference evidence="3 4" key="1">
    <citation type="submission" date="2015-06" db="EMBL/GenBank/DDBJ databases">
        <title>Improved classification and identification of acetic acid bacteria using matrix-assisted laser desorption/ionization time-of-flight mass spectrometry; Gluconobacter nephelii and Gluconobacter uchimurae are later heterotypic synonyms of Gluconobacter japonicus and Gluconobacter oxydans, respectively.</title>
        <authorList>
            <person name="Li L."/>
            <person name="Cleenwerck I."/>
            <person name="De Vuyst L."/>
            <person name="Vandamme P."/>
        </authorList>
    </citation>
    <scope>NUCLEOTIDE SEQUENCE [LARGE SCALE GENOMIC DNA]</scope>
    <source>
        <strain evidence="3 4">LMG 1699</strain>
    </source>
</reference>
<dbReference type="EMBL" id="LHZX01000212">
    <property type="protein sequence ID" value="KXV70701.1"/>
    <property type="molecule type" value="Genomic_DNA"/>
</dbReference>
<dbReference type="SMART" id="SM00255">
    <property type="entry name" value="TIR"/>
    <property type="match status" value="1"/>
</dbReference>
<keyword evidence="1" id="KW-0175">Coiled coil</keyword>
<dbReference type="PROSITE" id="PS50104">
    <property type="entry name" value="TIR"/>
    <property type="match status" value="1"/>
</dbReference>
<name>A0A149URS7_9PROT</name>
<dbReference type="InterPro" id="IPR035897">
    <property type="entry name" value="Toll_tir_struct_dom_sf"/>
</dbReference>
<dbReference type="Proteomes" id="UP000075377">
    <property type="component" value="Unassembled WGS sequence"/>
</dbReference>
<dbReference type="AlphaFoldDB" id="A0A149URS7"/>
<evidence type="ECO:0000313" key="3">
    <source>
        <dbReference type="EMBL" id="KXV70701.1"/>
    </source>
</evidence>
<dbReference type="GO" id="GO:0007165">
    <property type="term" value="P:signal transduction"/>
    <property type="evidence" value="ECO:0007669"/>
    <property type="project" value="InterPro"/>
</dbReference>
<sequence>MSVSTERAKVARLQQDIANLRIKDAQEAKKEADFSEKVVKATNAAQVSRSASTITTKLNEARRASGNISSVQKKRADIAKSIATKSAELHRAQTALEKAEDIERKRFAVAQKKADDDRNRLMRQLEQQLRDQRRAVITAPIAVAAQDPDAAVLPDYDVFISHASEDKDSFVRPFAERLTALGIKPFYDEMSLTWGDSLRRRIDLGLARSRFGIVVLSRNFFAKEWPQRELDGLVALEVQGQSRILPIWHEISKDEVARFSPMLADKLALNTSVMSVDEIVQKLLPLCRKNSIT</sequence>
<dbReference type="RefSeq" id="WP_070323565.1">
    <property type="nucleotide sequence ID" value="NZ_LHZX01000212.1"/>
</dbReference>
<evidence type="ECO:0000313" key="4">
    <source>
        <dbReference type="Proteomes" id="UP000075377"/>
    </source>
</evidence>
<feature type="coiled-coil region" evidence="1">
    <location>
        <begin position="82"/>
        <end position="131"/>
    </location>
</feature>
<comment type="caution">
    <text evidence="3">The sequence shown here is derived from an EMBL/GenBank/DDBJ whole genome shotgun (WGS) entry which is preliminary data.</text>
</comment>
<dbReference type="OrthoDB" id="7055795at2"/>
<dbReference type="PATRIC" id="fig|178901.14.peg.789"/>
<feature type="domain" description="TIR" evidence="2">
    <location>
        <begin position="154"/>
        <end position="293"/>
    </location>
</feature>
<evidence type="ECO:0000259" key="2">
    <source>
        <dbReference type="PROSITE" id="PS50104"/>
    </source>
</evidence>
<organism evidence="3 4">
    <name type="scientific">Acetobacter malorum</name>
    <dbReference type="NCBI Taxonomy" id="178901"/>
    <lineage>
        <taxon>Bacteria</taxon>
        <taxon>Pseudomonadati</taxon>
        <taxon>Pseudomonadota</taxon>
        <taxon>Alphaproteobacteria</taxon>
        <taxon>Acetobacterales</taxon>
        <taxon>Acetobacteraceae</taxon>
        <taxon>Acetobacter</taxon>
    </lineage>
</organism>
<evidence type="ECO:0000256" key="1">
    <source>
        <dbReference type="SAM" id="Coils"/>
    </source>
</evidence>
<dbReference type="SUPFAM" id="SSF52200">
    <property type="entry name" value="Toll/Interleukin receptor TIR domain"/>
    <property type="match status" value="1"/>
</dbReference>
<proteinExistence type="predicted"/>
<dbReference type="Pfam" id="PF13676">
    <property type="entry name" value="TIR_2"/>
    <property type="match status" value="1"/>
</dbReference>
<protein>
    <recommendedName>
        <fullName evidence="2">TIR domain-containing protein</fullName>
    </recommendedName>
</protein>
<accession>A0A149URS7</accession>